<sequence>MYVVIVSLIRGLAVEKLLTLFMNNNLEGLNFQNGVPREGYCFLTGESPVMVKAGAM</sequence>
<keyword evidence="2" id="KW-1185">Reference proteome</keyword>
<reference evidence="1 2" key="1">
    <citation type="journal article" date="2012" name="FEBS Lett.">
        <title>Anammox organism KSU-1 expresses a NirK-type copper-containing nitrite reductase instead of a NirS-type with cytochrome cd1.</title>
        <authorList>
            <person name="Hira D."/>
            <person name="Toh H."/>
            <person name="Migita C.T."/>
            <person name="Okubo H."/>
            <person name="Nishiyama T."/>
            <person name="Hattori M."/>
            <person name="Furukawa K."/>
            <person name="Fujii T."/>
        </authorList>
    </citation>
    <scope>NUCLEOTIDE SEQUENCE [LARGE SCALE GENOMIC DNA]</scope>
</reference>
<evidence type="ECO:0000313" key="1">
    <source>
        <dbReference type="EMBL" id="GAB63563.1"/>
    </source>
</evidence>
<gene>
    <name evidence="1" type="ORF">KSU1_D0254</name>
</gene>
<accession>I3IPB8</accession>
<dbReference type="AlphaFoldDB" id="I3IPB8"/>
<dbReference type="EMBL" id="BAFH01000004">
    <property type="protein sequence ID" value="GAB63563.1"/>
    <property type="molecule type" value="Genomic_DNA"/>
</dbReference>
<name>I3IPB8_9BACT</name>
<proteinExistence type="predicted"/>
<organism evidence="1 2">
    <name type="scientific">Candidatus Jettenia caeni</name>
    <dbReference type="NCBI Taxonomy" id="247490"/>
    <lineage>
        <taxon>Bacteria</taxon>
        <taxon>Pseudomonadati</taxon>
        <taxon>Planctomycetota</taxon>
        <taxon>Candidatus Brocadiia</taxon>
        <taxon>Candidatus Brocadiales</taxon>
        <taxon>Candidatus Brocadiaceae</taxon>
        <taxon>Candidatus Jettenia</taxon>
    </lineage>
</organism>
<protein>
    <submittedName>
        <fullName evidence="1">Uncharacterized protein</fullName>
    </submittedName>
</protein>
<evidence type="ECO:0000313" key="2">
    <source>
        <dbReference type="Proteomes" id="UP000002985"/>
    </source>
</evidence>
<comment type="caution">
    <text evidence="1">The sequence shown here is derived from an EMBL/GenBank/DDBJ whole genome shotgun (WGS) entry which is preliminary data.</text>
</comment>
<dbReference type="Proteomes" id="UP000002985">
    <property type="component" value="Unassembled WGS sequence"/>
</dbReference>